<accession>A0A7Z1AW88</accession>
<reference evidence="1 2" key="1">
    <citation type="submission" date="2016-12" db="EMBL/GenBank/DDBJ databases">
        <title>The draft genome sequence of Actinophytocola xinjiangensis.</title>
        <authorList>
            <person name="Wang W."/>
            <person name="Yuan L."/>
        </authorList>
    </citation>
    <scope>NUCLEOTIDE SEQUENCE [LARGE SCALE GENOMIC DNA]</scope>
    <source>
        <strain evidence="1 2">CGMCC 4.4663</strain>
    </source>
</reference>
<name>A0A7Z1AW88_9PSEU</name>
<dbReference type="NCBIfam" id="TIGR01681">
    <property type="entry name" value="HAD-SF-IIIC"/>
    <property type="match status" value="1"/>
</dbReference>
<dbReference type="NCBIfam" id="TIGR01686">
    <property type="entry name" value="FkbH"/>
    <property type="match status" value="1"/>
</dbReference>
<dbReference type="InterPro" id="IPR010033">
    <property type="entry name" value="HAD_SF_ppase_IIIC"/>
</dbReference>
<dbReference type="InterPro" id="IPR010037">
    <property type="entry name" value="FkbH_domain"/>
</dbReference>
<dbReference type="InterPro" id="IPR036412">
    <property type="entry name" value="HAD-like_sf"/>
</dbReference>
<evidence type="ECO:0008006" key="3">
    <source>
        <dbReference type="Google" id="ProtNLM"/>
    </source>
</evidence>
<gene>
    <name evidence="1" type="ORF">BLA60_27800</name>
</gene>
<protein>
    <recommendedName>
        <fullName evidence="3">D-glyceryl-ACP synthase</fullName>
    </recommendedName>
</protein>
<evidence type="ECO:0000313" key="2">
    <source>
        <dbReference type="Proteomes" id="UP000185696"/>
    </source>
</evidence>
<dbReference type="AlphaFoldDB" id="A0A7Z1AW88"/>
<dbReference type="InterPro" id="IPR023214">
    <property type="entry name" value="HAD_sf"/>
</dbReference>
<dbReference type="RefSeq" id="WP_075135964.1">
    <property type="nucleotide sequence ID" value="NZ_MSIF01000016.1"/>
</dbReference>
<evidence type="ECO:0000313" key="1">
    <source>
        <dbReference type="EMBL" id="OLF07372.1"/>
    </source>
</evidence>
<dbReference type="InterPro" id="IPR036514">
    <property type="entry name" value="SGNH_hydro_sf"/>
</dbReference>
<dbReference type="SUPFAM" id="SSF56784">
    <property type="entry name" value="HAD-like"/>
    <property type="match status" value="1"/>
</dbReference>
<dbReference type="EMBL" id="MSIF01000016">
    <property type="protein sequence ID" value="OLF07372.1"/>
    <property type="molecule type" value="Genomic_DNA"/>
</dbReference>
<keyword evidence="2" id="KW-1185">Reference proteome</keyword>
<organism evidence="1 2">
    <name type="scientific">Actinophytocola xinjiangensis</name>
    <dbReference type="NCBI Taxonomy" id="485602"/>
    <lineage>
        <taxon>Bacteria</taxon>
        <taxon>Bacillati</taxon>
        <taxon>Actinomycetota</taxon>
        <taxon>Actinomycetes</taxon>
        <taxon>Pseudonocardiales</taxon>
        <taxon>Pseudonocardiaceae</taxon>
    </lineage>
</organism>
<dbReference type="Proteomes" id="UP000185696">
    <property type="component" value="Unassembled WGS sequence"/>
</dbReference>
<dbReference type="Gene3D" id="3.40.50.1110">
    <property type="entry name" value="SGNH hydrolase"/>
    <property type="match status" value="1"/>
</dbReference>
<dbReference type="OrthoDB" id="323926at2"/>
<proteinExistence type="predicted"/>
<sequence length="621" mass="66881">MSKDNPVTARIRAARENADPGVLAALDDLVGFAETRDAGRLLDGLALSRIAPPGHRARPLRVAVVGTFTAENVAPLLRVELVRAGIDPTVLVTGFDQLMTQLTDPDSELARFGPDVTLCLLHDGALMPMTWDPTELAGLADLAGSRLSALAGAVAEFGSRSAGAVVLNTVALPRGERRKVVGFAERARLGALWRDLNVRLLGLADTSPSVHVLDLEALLTDHDAALRDERLYRFASMAWTPGVEREYVREAAALCRAVAGRARKLVVVDLDNTLWGGVLGDDGPHGIEVGGRYPGNCFTELQRALVALRRQGVLLAVCSKNEPALVEQVLATHPELTVQPEDFVTTVANWGRKDENIRQIVASLNLGLDSVVFVDDSSFECALVREQLPEVAVVQVAGDPSGHALAVLEPGLFATLATTATDRDRTALYQARARREEFAASMSSPADYLASLGLRVTVSEADEYSLPRLVQLGLRTNQFNLNPRAHTEADTLAYAADPDRLLLGVEVEDRFGREGVVSAVWLRTGAEWTVTNMVMSCRVFSRGVEHAVLADLAERAAASGVSALHALYRPGERNRAASGLLTGFQPVDEHEGATRYRVAVADVPPAPAWIELCRKEQTAHV</sequence>
<dbReference type="Gene3D" id="3.40.50.1000">
    <property type="entry name" value="HAD superfamily/HAD-like"/>
    <property type="match status" value="1"/>
</dbReference>
<comment type="caution">
    <text evidence="1">The sequence shown here is derived from an EMBL/GenBank/DDBJ whole genome shotgun (WGS) entry which is preliminary data.</text>
</comment>